<protein>
    <submittedName>
        <fullName evidence="2">Allophanate hydrolase</fullName>
        <ecNumber evidence="2">3.5.1.54</ecNumber>
    </submittedName>
</protein>
<proteinExistence type="predicted"/>
<dbReference type="AlphaFoldDB" id="A0A840ATT2"/>
<dbReference type="InterPro" id="IPR000120">
    <property type="entry name" value="Amidase"/>
</dbReference>
<dbReference type="Gene3D" id="3.90.1300.10">
    <property type="entry name" value="Amidase signature (AS) domain"/>
    <property type="match status" value="1"/>
</dbReference>
<accession>A0A840ATT2</accession>
<dbReference type="Gene3D" id="1.20.58.1700">
    <property type="match status" value="1"/>
</dbReference>
<dbReference type="InterPro" id="IPR023631">
    <property type="entry name" value="Amidase_dom"/>
</dbReference>
<dbReference type="GO" id="GO:0004039">
    <property type="term" value="F:allophanate hydrolase activity"/>
    <property type="evidence" value="ECO:0007669"/>
    <property type="project" value="UniProtKB-EC"/>
</dbReference>
<evidence type="ECO:0000313" key="2">
    <source>
        <dbReference type="EMBL" id="MBB3932974.1"/>
    </source>
</evidence>
<dbReference type="NCBIfam" id="NF006043">
    <property type="entry name" value="PRK08186.1"/>
    <property type="match status" value="1"/>
</dbReference>
<dbReference type="Proteomes" id="UP000553963">
    <property type="component" value="Unassembled WGS sequence"/>
</dbReference>
<dbReference type="PANTHER" id="PTHR11895:SF169">
    <property type="entry name" value="GLUTAMYL-TRNA(GLN) AMIDOTRANSFERASE"/>
    <property type="match status" value="1"/>
</dbReference>
<dbReference type="EC" id="3.5.1.54" evidence="2"/>
<feature type="domain" description="Amidase" evidence="1">
    <location>
        <begin position="32"/>
        <end position="448"/>
    </location>
</feature>
<dbReference type="Pfam" id="PF01425">
    <property type="entry name" value="Amidase"/>
    <property type="match status" value="1"/>
</dbReference>
<dbReference type="PANTHER" id="PTHR11895">
    <property type="entry name" value="TRANSAMIDASE"/>
    <property type="match status" value="1"/>
</dbReference>
<reference evidence="2 3" key="1">
    <citation type="submission" date="2020-08" db="EMBL/GenBank/DDBJ databases">
        <title>Genomic Encyclopedia of Type Strains, Phase IV (KMG-IV): sequencing the most valuable type-strain genomes for metagenomic binning, comparative biology and taxonomic classification.</title>
        <authorList>
            <person name="Goeker M."/>
        </authorList>
    </citation>
    <scope>NUCLEOTIDE SEQUENCE [LARGE SCALE GENOMIC DNA]</scope>
    <source>
        <strain evidence="2 3">DSM 25966</strain>
    </source>
</reference>
<keyword evidence="2" id="KW-0378">Hydrolase</keyword>
<organism evidence="2 3">
    <name type="scientific">Kaistia hirudinis</name>
    <dbReference type="NCBI Taxonomy" id="1293440"/>
    <lineage>
        <taxon>Bacteria</taxon>
        <taxon>Pseudomonadati</taxon>
        <taxon>Pseudomonadota</taxon>
        <taxon>Alphaproteobacteria</taxon>
        <taxon>Hyphomicrobiales</taxon>
        <taxon>Kaistiaceae</taxon>
        <taxon>Kaistia</taxon>
    </lineage>
</organism>
<dbReference type="RefSeq" id="WP_183400629.1">
    <property type="nucleotide sequence ID" value="NZ_JBHLWW010000002.1"/>
</dbReference>
<gene>
    <name evidence="2" type="ORF">GGR25_004038</name>
</gene>
<keyword evidence="3" id="KW-1185">Reference proteome</keyword>
<evidence type="ECO:0000313" key="3">
    <source>
        <dbReference type="Proteomes" id="UP000553963"/>
    </source>
</evidence>
<sequence>MMTSPWSPETGSLDLQTLGRLYRSGALTPSAVVDAVYDRIARRGDDHVWIYLAPRAQLLSEAAALEAAGPTDDPLWGIPYSVKDCNDVPGMPTTNALPEMAYVPETTGQAMQRLAESGALCLGKVNMDQFGVGLVGVRTPYGACSSVFHEDFISGGSSSGSGVSVAAGLCSFSVANDAAGSGRVPAAFNNIVGLKPTPGFISNSSVSGGGSLKSAETMTVFALTTADAVAVGRRMGGYDVSYEFSKPEANTVDLTISALPARFRFGVPGGSALRFFGDDEAAKLFAGAIARLEAMGGTRVEVDFTPFEETQKLLYGGPFIAERAIAMDAVVEKYRDVIHPVTLQILETSSDYSAKDVFAAMHRIAALKRDTRATWADIDVLVVPTTPTIYRKTEILADPIKLNAQLGIYTNFVNLMGLCGMAVPNGFRPDGLPQGVTFLAPSWQDAKVASYGAAFHKATGLTLGATGNPQPD</sequence>
<dbReference type="EMBL" id="JACIDS010000005">
    <property type="protein sequence ID" value="MBB3932974.1"/>
    <property type="molecule type" value="Genomic_DNA"/>
</dbReference>
<evidence type="ECO:0000259" key="1">
    <source>
        <dbReference type="Pfam" id="PF01425"/>
    </source>
</evidence>
<dbReference type="SUPFAM" id="SSF75304">
    <property type="entry name" value="Amidase signature (AS) enzymes"/>
    <property type="match status" value="1"/>
</dbReference>
<comment type="caution">
    <text evidence="2">The sequence shown here is derived from an EMBL/GenBank/DDBJ whole genome shotgun (WGS) entry which is preliminary data.</text>
</comment>
<name>A0A840ATT2_9HYPH</name>
<dbReference type="InterPro" id="IPR036928">
    <property type="entry name" value="AS_sf"/>
</dbReference>